<protein>
    <recommendedName>
        <fullName evidence="2">Integrase catalytic domain-containing protein</fullName>
    </recommendedName>
</protein>
<dbReference type="InterPro" id="IPR012337">
    <property type="entry name" value="RNaseH-like_sf"/>
</dbReference>
<dbReference type="PANTHER" id="PTHR42648">
    <property type="entry name" value="TRANSPOSASE, PUTATIVE-RELATED"/>
    <property type="match status" value="1"/>
</dbReference>
<keyword evidence="4" id="KW-1185">Reference proteome</keyword>
<evidence type="ECO:0000313" key="3">
    <source>
        <dbReference type="EMBL" id="KAD4585815.1"/>
    </source>
</evidence>
<dbReference type="SUPFAM" id="SSF53098">
    <property type="entry name" value="Ribonuclease H-like"/>
    <property type="match status" value="1"/>
</dbReference>
<gene>
    <name evidence="3" type="ORF">E3N88_23416</name>
</gene>
<dbReference type="InterPro" id="IPR036875">
    <property type="entry name" value="Znf_CCHC_sf"/>
</dbReference>
<dbReference type="SUPFAM" id="SSF57756">
    <property type="entry name" value="Retrovirus zinc finger-like domains"/>
    <property type="match status" value="1"/>
</dbReference>
<organism evidence="3 4">
    <name type="scientific">Mikania micrantha</name>
    <name type="common">bitter vine</name>
    <dbReference type="NCBI Taxonomy" id="192012"/>
    <lineage>
        <taxon>Eukaryota</taxon>
        <taxon>Viridiplantae</taxon>
        <taxon>Streptophyta</taxon>
        <taxon>Embryophyta</taxon>
        <taxon>Tracheophyta</taxon>
        <taxon>Spermatophyta</taxon>
        <taxon>Magnoliopsida</taxon>
        <taxon>eudicotyledons</taxon>
        <taxon>Gunneridae</taxon>
        <taxon>Pentapetalae</taxon>
        <taxon>asterids</taxon>
        <taxon>campanulids</taxon>
        <taxon>Asterales</taxon>
        <taxon>Asteraceae</taxon>
        <taxon>Asteroideae</taxon>
        <taxon>Heliantheae alliance</taxon>
        <taxon>Eupatorieae</taxon>
        <taxon>Mikania</taxon>
    </lineage>
</organism>
<dbReference type="Proteomes" id="UP000326396">
    <property type="component" value="Linkage Group LG2"/>
</dbReference>
<dbReference type="Pfam" id="PF00665">
    <property type="entry name" value="rve"/>
    <property type="match status" value="1"/>
</dbReference>
<dbReference type="PROSITE" id="PS51257">
    <property type="entry name" value="PROKAR_LIPOPROTEIN"/>
    <property type="match status" value="1"/>
</dbReference>
<dbReference type="GO" id="GO:0008270">
    <property type="term" value="F:zinc ion binding"/>
    <property type="evidence" value="ECO:0007669"/>
    <property type="project" value="InterPro"/>
</dbReference>
<comment type="caution">
    <text evidence="3">The sequence shown here is derived from an EMBL/GenBank/DDBJ whole genome shotgun (WGS) entry which is preliminary data.</text>
</comment>
<feature type="region of interest" description="Disordered" evidence="1">
    <location>
        <begin position="309"/>
        <end position="330"/>
    </location>
</feature>
<dbReference type="InterPro" id="IPR025724">
    <property type="entry name" value="GAG-pre-integrase_dom"/>
</dbReference>
<dbReference type="OrthoDB" id="1737296at2759"/>
<evidence type="ECO:0000259" key="2">
    <source>
        <dbReference type="PROSITE" id="PS50994"/>
    </source>
</evidence>
<evidence type="ECO:0000256" key="1">
    <source>
        <dbReference type="SAM" id="MobiDB-lite"/>
    </source>
</evidence>
<evidence type="ECO:0000313" key="4">
    <source>
        <dbReference type="Proteomes" id="UP000326396"/>
    </source>
</evidence>
<dbReference type="PANTHER" id="PTHR42648:SF26">
    <property type="entry name" value="INTEGRASE CATALYTIC DOMAIN-CONTAINING PROTEIN"/>
    <property type="match status" value="1"/>
</dbReference>
<dbReference type="PROSITE" id="PS50994">
    <property type="entry name" value="INTEGRASE"/>
    <property type="match status" value="1"/>
</dbReference>
<dbReference type="Gene3D" id="3.30.420.10">
    <property type="entry name" value="Ribonuclease H-like superfamily/Ribonuclease H"/>
    <property type="match status" value="1"/>
</dbReference>
<dbReference type="InterPro" id="IPR057670">
    <property type="entry name" value="SH3_retrovirus"/>
</dbReference>
<sequence length="812" mass="91394">MKLRCFKRVTNPSDHLTAGGGCIGQTIGGCGSEKRVDGEFDHVRALAVADTLEDRLLVKSSGGRCGLQVDLAGDTIGPVVSISASTHFAITLTNDNFSVWRKHVHSTLIGMDLVHFLTGTKPAPAPFLDTERTKSNPDFHAWHRQDQAILAALIGSCSSTIQPLIASAETSQEAWERLLTSYANTSRSRVISLKSKLASNPRGNRNITDYLREMKSIADALALVQNPVTDEDLMVHILCQLGDDFKTIATSLRLLESKITFPELFEKLLDYERELSHMVVPPQPTMTTANYTQRQTRSNFRHAPDHRITHRNSNTKATRPQWSTNSNGGTRENRSNLYCQYCHFAGHEAKECRKLARFLRENQVQTGSSMNSQKASPTANVTTSSYMFDTGASNHVDPDHASFHSISEYGGPDEIVLGNARLMRGENYLDVYYANLPSSPQINAVSTTSPLDWHHKLGHPSIRIFKKIAKCLGLNFNFHNFHCTSCSINKSHKTSFGMNSFTTTKPLQLIYSDVWGPVEKSIDGFTYYVIFVDFHTKYIWLYPMKHKSDVSNLFPQFKVLVEKFFQTPLISIFTDNGGEYIGLTTYLQSQGISHFTTPPHTPEQNGVAERRHRHIVETGLSLLHHARLPLTFWTHAFQTAVYLINRLPTPILDFKTPYTLLFHKKPTYTKLKPFGCLCYPWLRPYAKSKLHPRSEQCIFLGYSPSKSAYKCYAPTTRRLYHSRHVEFVETQFPFQTQQSLSSHVPTVDSFLGIPSFTNIQTTHGHTTPTPHKDFSSRHPILPNSPGPELEPNNPPDPITPQSNSIGFVIDID</sequence>
<dbReference type="Pfam" id="PF13976">
    <property type="entry name" value="gag_pre-integrs"/>
    <property type="match status" value="1"/>
</dbReference>
<dbReference type="Pfam" id="PF14223">
    <property type="entry name" value="Retrotran_gag_2"/>
    <property type="match status" value="1"/>
</dbReference>
<dbReference type="InterPro" id="IPR039537">
    <property type="entry name" value="Retrotran_Ty1/copia-like"/>
</dbReference>
<feature type="domain" description="Integrase catalytic" evidence="2">
    <location>
        <begin position="502"/>
        <end position="665"/>
    </location>
</feature>
<dbReference type="Pfam" id="PF25597">
    <property type="entry name" value="SH3_retrovirus"/>
    <property type="match status" value="1"/>
</dbReference>
<reference evidence="3 4" key="1">
    <citation type="submission" date="2019-05" db="EMBL/GenBank/DDBJ databases">
        <title>Mikania micrantha, genome provides insights into the molecular mechanism of rapid growth.</title>
        <authorList>
            <person name="Liu B."/>
        </authorList>
    </citation>
    <scope>NUCLEOTIDE SEQUENCE [LARGE SCALE GENOMIC DNA]</scope>
    <source>
        <strain evidence="3">NLD-2019</strain>
        <tissue evidence="3">Leaf</tissue>
    </source>
</reference>
<name>A0A5N6NFT1_9ASTR</name>
<dbReference type="GO" id="GO:0003676">
    <property type="term" value="F:nucleic acid binding"/>
    <property type="evidence" value="ECO:0007669"/>
    <property type="project" value="InterPro"/>
</dbReference>
<dbReference type="EMBL" id="SZYD01000012">
    <property type="protein sequence ID" value="KAD4585815.1"/>
    <property type="molecule type" value="Genomic_DNA"/>
</dbReference>
<dbReference type="InterPro" id="IPR001584">
    <property type="entry name" value="Integrase_cat-core"/>
</dbReference>
<accession>A0A5N6NFT1</accession>
<dbReference type="AlphaFoldDB" id="A0A5N6NFT1"/>
<dbReference type="InterPro" id="IPR036397">
    <property type="entry name" value="RNaseH_sf"/>
</dbReference>
<feature type="compositionally biased region" description="Polar residues" evidence="1">
    <location>
        <begin position="311"/>
        <end position="330"/>
    </location>
</feature>
<proteinExistence type="predicted"/>
<feature type="region of interest" description="Disordered" evidence="1">
    <location>
        <begin position="761"/>
        <end position="805"/>
    </location>
</feature>
<dbReference type="GO" id="GO:0015074">
    <property type="term" value="P:DNA integration"/>
    <property type="evidence" value="ECO:0007669"/>
    <property type="project" value="InterPro"/>
</dbReference>